<organism evidence="2 3">
    <name type="scientific">Flavobacterium pectinovorum</name>
    <dbReference type="NCBI Taxonomy" id="29533"/>
    <lineage>
        <taxon>Bacteria</taxon>
        <taxon>Pseudomonadati</taxon>
        <taxon>Bacteroidota</taxon>
        <taxon>Flavobacteriia</taxon>
        <taxon>Flavobacteriales</taxon>
        <taxon>Flavobacteriaceae</taxon>
        <taxon>Flavobacterium</taxon>
    </lineage>
</organism>
<dbReference type="EMBL" id="RCZH01000007">
    <property type="protein sequence ID" value="TPG40024.1"/>
    <property type="molecule type" value="Genomic_DNA"/>
</dbReference>
<dbReference type="AlphaFoldDB" id="A0A502ESD5"/>
<name>A0A502ESD5_9FLAO</name>
<dbReference type="InterPro" id="IPR011990">
    <property type="entry name" value="TPR-like_helical_dom_sf"/>
</dbReference>
<comment type="caution">
    <text evidence="2">The sequence shown here is derived from an EMBL/GenBank/DDBJ whole genome shotgun (WGS) entry which is preliminary data.</text>
</comment>
<evidence type="ECO:0000313" key="2">
    <source>
        <dbReference type="EMBL" id="TPG40024.1"/>
    </source>
</evidence>
<dbReference type="Gene3D" id="1.25.40.390">
    <property type="match status" value="1"/>
</dbReference>
<evidence type="ECO:0000313" key="3">
    <source>
        <dbReference type="Proteomes" id="UP000319700"/>
    </source>
</evidence>
<gene>
    <name evidence="2" type="ORF">EAH81_12045</name>
</gene>
<accession>A0A502ESD5</accession>
<reference evidence="2 3" key="1">
    <citation type="journal article" date="2019" name="Environ. Microbiol.">
        <title>Species interactions and distinct microbial communities in high Arctic permafrost affected cryosols are associated with the CH4 and CO2 gas fluxes.</title>
        <authorList>
            <person name="Altshuler I."/>
            <person name="Hamel J."/>
            <person name="Turney S."/>
            <person name="Magnuson E."/>
            <person name="Levesque R."/>
            <person name="Greer C."/>
            <person name="Whyte L.G."/>
        </authorList>
    </citation>
    <scope>NUCLEOTIDE SEQUENCE [LARGE SCALE GENOMIC DNA]</scope>
    <source>
        <strain evidence="2 3">42</strain>
    </source>
</reference>
<dbReference type="InterPro" id="IPR041662">
    <property type="entry name" value="SusD-like_2"/>
</dbReference>
<feature type="signal peptide" evidence="1">
    <location>
        <begin position="1"/>
        <end position="22"/>
    </location>
</feature>
<dbReference type="RefSeq" id="WP_140507245.1">
    <property type="nucleotide sequence ID" value="NZ_RCZH01000007.1"/>
</dbReference>
<dbReference type="Pfam" id="PF12771">
    <property type="entry name" value="SusD-like_2"/>
    <property type="match status" value="1"/>
</dbReference>
<dbReference type="SUPFAM" id="SSF48452">
    <property type="entry name" value="TPR-like"/>
    <property type="match status" value="1"/>
</dbReference>
<dbReference type="OrthoDB" id="725917at2"/>
<evidence type="ECO:0000256" key="1">
    <source>
        <dbReference type="SAM" id="SignalP"/>
    </source>
</evidence>
<sequence>MKKILLSIVTLTVLTLSSCVSDNDNFNDDKKKSYDVSAESLLTDAQKELTDQLTTPSVNNNPLRYYVQYWAATLYATESRYNLTQRTIPDTHWTNLYQNVLGNLQTSEQVLSKQVKPGNVTDSDWQKQQQNKVAILEILRVYTYQILVDTFGDIPYSESLQNPKIILPKYDDDKAIYPALIIRLNAAIAKLDPTGKSFDTGDLVYKGNATDWKLFANSLKLKIGINIAENVEFAALAKTTIEEAYNAGVILDNPKNALFTYASFAPNYNPVFDNLVASQRNDNVPANTLVNRMNALSDPRRPIFFTPMADGTYKGGNPGSRNANPYETSYSHVGDAIKKPAAPGVLLEAFEVNFYLAEAAARGFAVGNTPEYYYNKAITLSCNYWGVTPEETAAYLAQPTVAYTTAATTPIDGFPGTGTGLWQEKIGYQEWIALYNRSFQSWTAFRRLDFPILISSSTSLSIARGQVPVRWFYPNAEQTVNGTNWQAASTAIGGDLLTTRIFWDVKQPPLKPL</sequence>
<keyword evidence="1" id="KW-0732">Signal</keyword>
<proteinExistence type="predicted"/>
<keyword evidence="2" id="KW-0449">Lipoprotein</keyword>
<dbReference type="PROSITE" id="PS51257">
    <property type="entry name" value="PROKAR_LIPOPROTEIN"/>
    <property type="match status" value="1"/>
</dbReference>
<keyword evidence="3" id="KW-1185">Reference proteome</keyword>
<feature type="chain" id="PRO_5021275843" evidence="1">
    <location>
        <begin position="23"/>
        <end position="513"/>
    </location>
</feature>
<dbReference type="Proteomes" id="UP000319700">
    <property type="component" value="Unassembled WGS sequence"/>
</dbReference>
<protein>
    <submittedName>
        <fullName evidence="2">SusD/RagB family nutrient-binding outer membrane lipoprotein</fullName>
    </submittedName>
</protein>